<dbReference type="InterPro" id="IPR026374">
    <property type="entry name" value="Cyano_PEP"/>
</dbReference>
<accession>B1WZ33</accession>
<organism evidence="2 3">
    <name type="scientific">Crocosphaera subtropica (strain ATCC 51142 / BH68)</name>
    <name type="common">Cyanothece sp. (strain ATCC 51142)</name>
    <dbReference type="NCBI Taxonomy" id="43989"/>
    <lineage>
        <taxon>Bacteria</taxon>
        <taxon>Bacillati</taxon>
        <taxon>Cyanobacteriota</taxon>
        <taxon>Cyanophyceae</taxon>
        <taxon>Oscillatoriophycideae</taxon>
        <taxon>Chroococcales</taxon>
        <taxon>Aphanothecaceae</taxon>
        <taxon>Crocosphaera</taxon>
        <taxon>Crocosphaera subtropica</taxon>
    </lineage>
</organism>
<dbReference type="AlphaFoldDB" id="B1WZ33"/>
<reference evidence="2 3" key="1">
    <citation type="journal article" date="2008" name="Proc. Natl. Acad. Sci. U.S.A.">
        <title>The genome of Cyanothece 51142, a unicellular diazotrophic cyanobacterium important in the marine nitrogen cycle.</title>
        <authorList>
            <person name="Welsh E.A."/>
            <person name="Liberton M."/>
            <person name="Stoeckel J."/>
            <person name="Loh T."/>
            <person name="Elvitigala T."/>
            <person name="Wang C."/>
            <person name="Wollam A."/>
            <person name="Fulton R.S."/>
            <person name="Clifton S.W."/>
            <person name="Jacobs J.M."/>
            <person name="Aurora R."/>
            <person name="Ghosh B.K."/>
            <person name="Sherman L.A."/>
            <person name="Smith R.D."/>
            <person name="Wilson R.K."/>
            <person name="Pakrasi H.B."/>
        </authorList>
    </citation>
    <scope>NUCLEOTIDE SEQUENCE [LARGE SCALE GENOMIC DNA]</scope>
    <source>
        <strain evidence="3">ATCC 51142 / BH68</strain>
    </source>
</reference>
<evidence type="ECO:0000313" key="2">
    <source>
        <dbReference type="EMBL" id="ACB52797.1"/>
    </source>
</evidence>
<gene>
    <name evidence="2" type="ordered locus">cce_3449</name>
</gene>
<evidence type="ECO:0008006" key="4">
    <source>
        <dbReference type="Google" id="ProtNLM"/>
    </source>
</evidence>
<protein>
    <recommendedName>
        <fullName evidence="4">PEP-CTERM protein-sorting domain-containing protein</fullName>
    </recommendedName>
</protein>
<dbReference type="NCBIfam" id="TIGR04155">
    <property type="entry name" value="cyano_PEP"/>
    <property type="match status" value="1"/>
</dbReference>
<name>B1WZ33_CROS5</name>
<feature type="signal peptide" evidence="1">
    <location>
        <begin position="1"/>
        <end position="29"/>
    </location>
</feature>
<evidence type="ECO:0000313" key="3">
    <source>
        <dbReference type="Proteomes" id="UP000001203"/>
    </source>
</evidence>
<keyword evidence="3" id="KW-1185">Reference proteome</keyword>
<keyword evidence="1" id="KW-0732">Signal</keyword>
<evidence type="ECO:0000256" key="1">
    <source>
        <dbReference type="SAM" id="SignalP"/>
    </source>
</evidence>
<sequence>MLMIKKTSVLSSVALGSLLALSLTQTAQAAVFDFSWNNSGGTFEDTPSRDSELGDGLSASGTITLDDAVGDGSSFTIADITAYSIEVFNGTTSLFTFTDVNSANFAGATFLPTTIEGTLSGNALSFSRFSVTTAQNYFGCGTEFSFNAVCTLDPFIHYDDDGSFVGNSLLSNTNISSLAYSYGSFPEAFSSFELTLQDTGVVPEPLTILGAATAIGFGASFKRKLAQRNKKQG</sequence>
<dbReference type="EMBL" id="CP000806">
    <property type="protein sequence ID" value="ACB52797.1"/>
    <property type="molecule type" value="Genomic_DNA"/>
</dbReference>
<feature type="chain" id="PRO_5002770536" description="PEP-CTERM protein-sorting domain-containing protein" evidence="1">
    <location>
        <begin position="30"/>
        <end position="233"/>
    </location>
</feature>
<dbReference type="HOGENOM" id="CLU_1394312_0_0_3"/>
<proteinExistence type="predicted"/>
<dbReference type="KEGG" id="cyt:cce_3449"/>
<dbReference type="Proteomes" id="UP000001203">
    <property type="component" value="Chromosome circular"/>
</dbReference>